<gene>
    <name evidence="2" type="ORF">HW347_04765</name>
</gene>
<dbReference type="Pfam" id="PF01494">
    <property type="entry name" value="FAD_binding_3"/>
    <property type="match status" value="1"/>
</dbReference>
<reference evidence="3" key="1">
    <citation type="submission" date="2023-07" db="EMBL/GenBank/DDBJ databases">
        <title>Zobellia barbeyronii sp. nov., a new marine flavobacterium, isolated from green and red algae.</title>
        <authorList>
            <person name="Nedashkovskaya O.I."/>
            <person name="Otstavnykh N."/>
            <person name="Zhukova N."/>
            <person name="Guzev K."/>
            <person name="Chausova V."/>
            <person name="Tekutyeva L."/>
            <person name="Mikhailov V."/>
            <person name="Isaeva M."/>
        </authorList>
    </citation>
    <scope>NUCLEOTIDE SEQUENCE [LARGE SCALE GENOMIC DNA]</scope>
    <source>
        <strain evidence="3">KMM 6746</strain>
    </source>
</reference>
<evidence type="ECO:0000313" key="3">
    <source>
        <dbReference type="Proteomes" id="UP000740413"/>
    </source>
</evidence>
<dbReference type="PANTHER" id="PTHR42685">
    <property type="entry name" value="GERANYLGERANYL DIPHOSPHATE REDUCTASE"/>
    <property type="match status" value="1"/>
</dbReference>
<dbReference type="InterPro" id="IPR050407">
    <property type="entry name" value="Geranylgeranyl_reductase"/>
</dbReference>
<dbReference type="Proteomes" id="UP000740413">
    <property type="component" value="Unassembled WGS sequence"/>
</dbReference>
<evidence type="ECO:0000313" key="2">
    <source>
        <dbReference type="EMBL" id="MBT2160566.1"/>
    </source>
</evidence>
<dbReference type="InterPro" id="IPR002938">
    <property type="entry name" value="FAD-bd"/>
</dbReference>
<accession>A0ABS5WB01</accession>
<sequence>MEQYDVIIVGGGLAGLTAAIHLAKAGHEVLVFEKEPYPHHKVCGEYVSNEVLPYLKNLGVDLANFGAVTIDTLKFSTIKGAVLEVKLPLGGTGISRYAFDNLLYKQAEALGVTFVFESVTSITFQNTIFEVITGDSKMYTSRITIGSYGKRSVLDKQLKRSFIQQKSSWLAVKSHYSLDDFPVHEVGLHNFKGGYGGLSKTETGAVNFCYLVSYKSFQLEKGIDQFNEKVVSENPILKDFLYKAKPLFETPLTIAQISFHAKNPVEEHVLMCGDTAGLIHPLCGNGMAMAIHSAKIVSELIDTFLSGKEKDRKRMEQAYAKEWSRTFKRRLWLGRRLQSLLLNETLSNWAISLVAKQPWLLKQLIKNTHGKPIS</sequence>
<protein>
    <submittedName>
        <fullName evidence="2">NAD(P)/FAD-dependent oxidoreductase</fullName>
    </submittedName>
</protein>
<dbReference type="EMBL" id="JACATN010000002">
    <property type="protein sequence ID" value="MBT2160566.1"/>
    <property type="molecule type" value="Genomic_DNA"/>
</dbReference>
<proteinExistence type="predicted"/>
<dbReference type="PANTHER" id="PTHR42685:SF22">
    <property type="entry name" value="CONDITIONED MEDIUM FACTOR RECEPTOR 1"/>
    <property type="match status" value="1"/>
</dbReference>
<name>A0ABS5WB01_9FLAO</name>
<dbReference type="RefSeq" id="WP_214610795.1">
    <property type="nucleotide sequence ID" value="NZ_JACATN010000002.1"/>
</dbReference>
<feature type="domain" description="FAD-binding" evidence="1">
    <location>
        <begin position="4"/>
        <end position="311"/>
    </location>
</feature>
<organism evidence="2 3">
    <name type="scientific">Zobellia barbeyronii</name>
    <dbReference type="NCBI Taxonomy" id="2748009"/>
    <lineage>
        <taxon>Bacteria</taxon>
        <taxon>Pseudomonadati</taxon>
        <taxon>Bacteroidota</taxon>
        <taxon>Flavobacteriia</taxon>
        <taxon>Flavobacteriales</taxon>
        <taxon>Flavobacteriaceae</taxon>
        <taxon>Zobellia</taxon>
    </lineage>
</organism>
<dbReference type="Gene3D" id="3.50.50.60">
    <property type="entry name" value="FAD/NAD(P)-binding domain"/>
    <property type="match status" value="1"/>
</dbReference>
<dbReference type="SUPFAM" id="SSF51905">
    <property type="entry name" value="FAD/NAD(P)-binding domain"/>
    <property type="match status" value="1"/>
</dbReference>
<dbReference type="PRINTS" id="PR00420">
    <property type="entry name" value="RNGMNOXGNASE"/>
</dbReference>
<dbReference type="InterPro" id="IPR036188">
    <property type="entry name" value="FAD/NAD-bd_sf"/>
</dbReference>
<comment type="caution">
    <text evidence="2">The sequence shown here is derived from an EMBL/GenBank/DDBJ whole genome shotgun (WGS) entry which is preliminary data.</text>
</comment>
<evidence type="ECO:0000259" key="1">
    <source>
        <dbReference type="Pfam" id="PF01494"/>
    </source>
</evidence>
<keyword evidence="3" id="KW-1185">Reference proteome</keyword>